<evidence type="ECO:0000256" key="1">
    <source>
        <dbReference type="ARBA" id="ARBA00004127"/>
    </source>
</evidence>
<keyword evidence="6 8" id="KW-1133">Transmembrane helix</keyword>
<evidence type="ECO:0000256" key="5">
    <source>
        <dbReference type="ARBA" id="ARBA00022967"/>
    </source>
</evidence>
<dbReference type="GO" id="GO:0012505">
    <property type="term" value="C:endomembrane system"/>
    <property type="evidence" value="ECO:0007669"/>
    <property type="project" value="UniProtKB-SubCell"/>
</dbReference>
<dbReference type="RefSeq" id="WP_273232751.1">
    <property type="nucleotide sequence ID" value="NZ_DALYZG010000030.1"/>
</dbReference>
<evidence type="ECO:0000256" key="8">
    <source>
        <dbReference type="SAM" id="Phobius"/>
    </source>
</evidence>
<name>A0A2W5CXT1_9PSED</name>
<keyword evidence="4 8" id="KW-0812">Transmembrane</keyword>
<dbReference type="InterPro" id="IPR003667">
    <property type="entry name" value="NqrDE/RnfAE"/>
</dbReference>
<proteinExistence type="predicted"/>
<dbReference type="PANTHER" id="PTHR30335">
    <property type="entry name" value="INTEGRAL MEMBRANE PROTEIN OF SOXR-REDUCING COMPLEX"/>
    <property type="match status" value="1"/>
</dbReference>
<evidence type="ECO:0000256" key="4">
    <source>
        <dbReference type="ARBA" id="ARBA00022692"/>
    </source>
</evidence>
<feature type="transmembrane region" description="Helical" evidence="8">
    <location>
        <begin position="83"/>
        <end position="103"/>
    </location>
</feature>
<comment type="subcellular location">
    <subcellularLocation>
        <location evidence="1">Endomembrane system</location>
        <topology evidence="1">Multi-pass membrane protein</topology>
    </subcellularLocation>
</comment>
<feature type="transmembrane region" description="Helical" evidence="8">
    <location>
        <begin position="148"/>
        <end position="168"/>
    </location>
</feature>
<protein>
    <submittedName>
        <fullName evidence="9">Electron transporter RnfA</fullName>
    </submittedName>
</protein>
<dbReference type="InterPro" id="IPR050133">
    <property type="entry name" value="NqrDE/RnfAE_oxidrdctase"/>
</dbReference>
<evidence type="ECO:0000256" key="6">
    <source>
        <dbReference type="ARBA" id="ARBA00022989"/>
    </source>
</evidence>
<accession>A0A2W5CXT1</accession>
<keyword evidence="7 8" id="KW-0472">Membrane</keyword>
<evidence type="ECO:0000313" key="10">
    <source>
        <dbReference type="Proteomes" id="UP000249198"/>
    </source>
</evidence>
<gene>
    <name evidence="9" type="ORF">DI599_13010</name>
</gene>
<dbReference type="EMBL" id="QFOH01000015">
    <property type="protein sequence ID" value="PZP23013.1"/>
    <property type="molecule type" value="Genomic_DNA"/>
</dbReference>
<dbReference type="Pfam" id="PF02508">
    <property type="entry name" value="Rnf-Nqr"/>
    <property type="match status" value="1"/>
</dbReference>
<comment type="caution">
    <text evidence="9">The sequence shown here is derived from an EMBL/GenBank/DDBJ whole genome shotgun (WGS) entry which is preliminary data.</text>
</comment>
<organism evidence="9 10">
    <name type="scientific">Pseudomonas kuykendallii</name>
    <dbReference type="NCBI Taxonomy" id="1007099"/>
    <lineage>
        <taxon>Bacteria</taxon>
        <taxon>Pseudomonadati</taxon>
        <taxon>Pseudomonadota</taxon>
        <taxon>Gammaproteobacteria</taxon>
        <taxon>Pseudomonadales</taxon>
        <taxon>Pseudomonadaceae</taxon>
        <taxon>Pseudomonas</taxon>
    </lineage>
</organism>
<dbReference type="AlphaFoldDB" id="A0A2W5CXT1"/>
<keyword evidence="3" id="KW-1003">Cell membrane</keyword>
<dbReference type="PANTHER" id="PTHR30335:SF0">
    <property type="entry name" value="ION-TRANSLOCATING OXIDOREDUCTASE COMPLEX SUBUNIT A"/>
    <property type="match status" value="1"/>
</dbReference>
<evidence type="ECO:0000256" key="2">
    <source>
        <dbReference type="ARBA" id="ARBA00022448"/>
    </source>
</evidence>
<evidence type="ECO:0000256" key="7">
    <source>
        <dbReference type="ARBA" id="ARBA00023136"/>
    </source>
</evidence>
<keyword evidence="2" id="KW-0813">Transport</keyword>
<dbReference type="Proteomes" id="UP000249198">
    <property type="component" value="Unassembled WGS sequence"/>
</dbReference>
<evidence type="ECO:0000313" key="9">
    <source>
        <dbReference type="EMBL" id="PZP23013.1"/>
    </source>
</evidence>
<reference evidence="9 10" key="1">
    <citation type="submission" date="2017-08" db="EMBL/GenBank/DDBJ databases">
        <title>Infants hospitalized years apart are colonized by the same room-sourced microbial strains.</title>
        <authorList>
            <person name="Brooks B."/>
            <person name="Olm M.R."/>
            <person name="Firek B.A."/>
            <person name="Baker R."/>
            <person name="Thomas B.C."/>
            <person name="Morowitz M.J."/>
            <person name="Banfield J.F."/>
        </authorList>
    </citation>
    <scope>NUCLEOTIDE SEQUENCE [LARGE SCALE GENOMIC DNA]</scope>
    <source>
        <strain evidence="9">S2_009_000_R2_77</strain>
    </source>
</reference>
<dbReference type="GO" id="GO:0005886">
    <property type="term" value="C:plasma membrane"/>
    <property type="evidence" value="ECO:0007669"/>
    <property type="project" value="TreeGrafter"/>
</dbReference>
<keyword evidence="5" id="KW-1278">Translocase</keyword>
<feature type="transmembrane region" description="Helical" evidence="8">
    <location>
        <begin position="31"/>
        <end position="49"/>
    </location>
</feature>
<feature type="transmembrane region" description="Helical" evidence="8">
    <location>
        <begin position="110"/>
        <end position="128"/>
    </location>
</feature>
<evidence type="ECO:0000256" key="3">
    <source>
        <dbReference type="ARBA" id="ARBA00022519"/>
    </source>
</evidence>
<keyword evidence="3" id="KW-0997">Cell inner membrane</keyword>
<feature type="transmembrane region" description="Helical" evidence="8">
    <location>
        <begin position="56"/>
        <end position="77"/>
    </location>
</feature>
<sequence>MPMLALLPTLLCTALVDLLLRSDRATALGPATALLVVLATPLAWALAHLPEALQHLRLIVLLASLLPLALLALKLIARRYPTAPGLLPVLLANGAAIASVLMFDSAQREWLPSLGLGVLAGLGFWLILRLLGDLLTRAENADVPAPLRGAPLALIGAGLMGLVLLGVVGR</sequence>
<dbReference type="PIRSF" id="PIRSF006102">
    <property type="entry name" value="NQR_DE"/>
    <property type="match status" value="1"/>
</dbReference>